<dbReference type="Proteomes" id="UP001066276">
    <property type="component" value="Chromosome 8"/>
</dbReference>
<evidence type="ECO:0000313" key="1">
    <source>
        <dbReference type="EMBL" id="KAJ1113722.1"/>
    </source>
</evidence>
<dbReference type="EMBL" id="JANPWB010000012">
    <property type="protein sequence ID" value="KAJ1113722.1"/>
    <property type="molecule type" value="Genomic_DNA"/>
</dbReference>
<organism evidence="1 2">
    <name type="scientific">Pleurodeles waltl</name>
    <name type="common">Iberian ribbed newt</name>
    <dbReference type="NCBI Taxonomy" id="8319"/>
    <lineage>
        <taxon>Eukaryota</taxon>
        <taxon>Metazoa</taxon>
        <taxon>Chordata</taxon>
        <taxon>Craniata</taxon>
        <taxon>Vertebrata</taxon>
        <taxon>Euteleostomi</taxon>
        <taxon>Amphibia</taxon>
        <taxon>Batrachia</taxon>
        <taxon>Caudata</taxon>
        <taxon>Salamandroidea</taxon>
        <taxon>Salamandridae</taxon>
        <taxon>Pleurodelinae</taxon>
        <taxon>Pleurodeles</taxon>
    </lineage>
</organism>
<dbReference type="AlphaFoldDB" id="A0AAV7NEZ3"/>
<name>A0AAV7NEZ3_PLEWA</name>
<comment type="caution">
    <text evidence="1">The sequence shown here is derived from an EMBL/GenBank/DDBJ whole genome shotgun (WGS) entry which is preliminary data.</text>
</comment>
<gene>
    <name evidence="1" type="ORF">NDU88_001964</name>
</gene>
<accession>A0AAV7NEZ3</accession>
<proteinExistence type="predicted"/>
<protein>
    <submittedName>
        <fullName evidence="1">Uncharacterized protein</fullName>
    </submittedName>
</protein>
<reference evidence="1" key="1">
    <citation type="journal article" date="2022" name="bioRxiv">
        <title>Sequencing and chromosome-scale assembly of the giantPleurodeles waltlgenome.</title>
        <authorList>
            <person name="Brown T."/>
            <person name="Elewa A."/>
            <person name="Iarovenko S."/>
            <person name="Subramanian E."/>
            <person name="Araus A.J."/>
            <person name="Petzold A."/>
            <person name="Susuki M."/>
            <person name="Suzuki K.-i.T."/>
            <person name="Hayashi T."/>
            <person name="Toyoda A."/>
            <person name="Oliveira C."/>
            <person name="Osipova E."/>
            <person name="Leigh N.D."/>
            <person name="Simon A."/>
            <person name="Yun M.H."/>
        </authorList>
    </citation>
    <scope>NUCLEOTIDE SEQUENCE</scope>
    <source>
        <strain evidence="1">20211129_DDA</strain>
        <tissue evidence="1">Liver</tissue>
    </source>
</reference>
<sequence length="90" mass="10139">MRNAIQFSPKPFRSAEINLLEECQKIAVLKGTRSYTKALFGTRVWSQGAHQKQDLHGELMFDYLSECGDTEAIQLADQAWALTRGPDVPL</sequence>
<evidence type="ECO:0000313" key="2">
    <source>
        <dbReference type="Proteomes" id="UP001066276"/>
    </source>
</evidence>
<keyword evidence="2" id="KW-1185">Reference proteome</keyword>